<keyword evidence="2" id="KW-1185">Reference proteome</keyword>
<comment type="caution">
    <text evidence="1">The sequence shown here is derived from an EMBL/GenBank/DDBJ whole genome shotgun (WGS) entry which is preliminary data.</text>
</comment>
<evidence type="ECO:0000313" key="2">
    <source>
        <dbReference type="Proteomes" id="UP000028027"/>
    </source>
</evidence>
<dbReference type="EMBL" id="JNVL01000004">
    <property type="protein sequence ID" value="KER06875.1"/>
    <property type="molecule type" value="Genomic_DNA"/>
</dbReference>
<reference evidence="1 2" key="1">
    <citation type="submission" date="2014-06" db="EMBL/GenBank/DDBJ databases">
        <authorList>
            <person name="Ngugi D.K."/>
            <person name="Blom J."/>
            <person name="Alam I."/>
            <person name="Rashid M."/>
            <person name="Ba Alawi W."/>
            <person name="Zhang G."/>
            <person name="Hikmawan T."/>
            <person name="Guan Y."/>
            <person name="Antunes A."/>
            <person name="Siam R."/>
            <person name="Eldorry H."/>
            <person name="Bajic V."/>
            <person name="Stingl U."/>
        </authorList>
    </citation>
    <scope>NUCLEOTIDE SEQUENCE [LARGE SCALE GENOMIC DNA]</scope>
    <source>
        <strain evidence="1">SCGC AAA799-E16</strain>
    </source>
</reference>
<gene>
    <name evidence="1" type="ORF">AAA799E16_00391</name>
</gene>
<organism evidence="1 2">
    <name type="scientific">Marine Group I thaumarchaeote SCGC AAA799-E16</name>
    <dbReference type="NCBI Taxonomy" id="1502292"/>
    <lineage>
        <taxon>Archaea</taxon>
        <taxon>Nitrososphaerota</taxon>
        <taxon>Marine Group I</taxon>
    </lineage>
</organism>
<dbReference type="Proteomes" id="UP000028027">
    <property type="component" value="Unassembled WGS sequence"/>
</dbReference>
<protein>
    <submittedName>
        <fullName evidence="1">Blue copper domain-containing protein</fullName>
    </submittedName>
</protein>
<sequence length="570" mass="63623">MYNKFSLFIIIVGIFTIPALIPDVFGHGLGGDQAEPLTFGGMEVTVRTELTPSDITVGEVDSANMQIRFFDTLTDTNLDKVTYRVEVWQSGELLARNLFYDLDGRLDVEIRPKANCNEENLWQCTVYGGSEHVSAPEALFVHGEECNDNNLDICARPTITGPIFTKGGLYHIKVDIEGATSPRTVVASLLSYDTFVSIAQEQNFVIQTANAEEIPVIVKTYYDDVDNFKFDQSDNSISFDMPFDWSPDYVDLVQVVHEEVRVPKTFSPYAEGKQFKGYVNGVEIDQRALLNDPYSYDDTNIVHFLITNQELKKINETLGESNYDNKKMDLKLVPLSAVEKQFTEFYLVDTTNYEPVPTTVNISWDGNYGAGDEIPFEIAFFDENRELIRDMKYVVSFIDENDNILETFMGDDPQMPGIVATEGIDIRKILVPSQGVYRIDVRALGTGFAYEETYAGIGSGIIEIGPSTGKTTAPEVAPPAAIPAWIKNNAEWWADGQIDDDSFVQGIQYLVKEGILKIPPTSQGEGTGSNEIPSWIKNNAGWWAEGAIDDDSFIQGIQFLIKEGIMKVQS</sequence>
<evidence type="ECO:0000313" key="1">
    <source>
        <dbReference type="EMBL" id="KER06875.1"/>
    </source>
</evidence>
<accession>A0A081S7H2</accession>
<proteinExistence type="predicted"/>
<dbReference type="AlphaFoldDB" id="A0A081S7H2"/>
<dbReference type="PATRIC" id="fig|1502292.3.peg.331"/>
<name>A0A081S7H2_9ARCH</name>